<dbReference type="GO" id="GO:0005829">
    <property type="term" value="C:cytosol"/>
    <property type="evidence" value="ECO:0007669"/>
    <property type="project" value="TreeGrafter"/>
</dbReference>
<dbReference type="PANTHER" id="PTHR11803:SF58">
    <property type="entry name" value="PROTEIN HMF1-RELATED"/>
    <property type="match status" value="1"/>
</dbReference>
<comment type="similarity">
    <text evidence="1">Belongs to the RutC family.</text>
</comment>
<evidence type="ECO:0000313" key="2">
    <source>
        <dbReference type="EMBL" id="NYJ35368.1"/>
    </source>
</evidence>
<dbReference type="RefSeq" id="WP_179824486.1">
    <property type="nucleotide sequence ID" value="NZ_JACCFS010000001.1"/>
</dbReference>
<reference evidence="2 3" key="1">
    <citation type="submission" date="2020-07" db="EMBL/GenBank/DDBJ databases">
        <title>Sequencing the genomes of 1000 actinobacteria strains.</title>
        <authorList>
            <person name="Klenk H.-P."/>
        </authorList>
    </citation>
    <scope>NUCLEOTIDE SEQUENCE [LARGE SCALE GENOMIC DNA]</scope>
    <source>
        <strain evidence="2 3">DSM 44442</strain>
    </source>
</reference>
<dbReference type="Gene3D" id="3.30.1330.40">
    <property type="entry name" value="RutC-like"/>
    <property type="match status" value="1"/>
</dbReference>
<proteinExistence type="inferred from homology"/>
<name>A0A7Z0EQ57_9ACTN</name>
<dbReference type="PANTHER" id="PTHR11803">
    <property type="entry name" value="2-IMINOBUTANOATE/2-IMINOPROPANOATE DEAMINASE RIDA"/>
    <property type="match status" value="1"/>
</dbReference>
<dbReference type="InterPro" id="IPR035959">
    <property type="entry name" value="RutC-like_sf"/>
</dbReference>
<dbReference type="InterPro" id="IPR006175">
    <property type="entry name" value="YjgF/YER057c/UK114"/>
</dbReference>
<evidence type="ECO:0000256" key="1">
    <source>
        <dbReference type="ARBA" id="ARBA00010552"/>
    </source>
</evidence>
<gene>
    <name evidence="2" type="ORF">HNR10_003249</name>
</gene>
<dbReference type="CDD" id="cd00448">
    <property type="entry name" value="YjgF_YER057c_UK114_family"/>
    <property type="match status" value="1"/>
</dbReference>
<keyword evidence="3" id="KW-1185">Reference proteome</keyword>
<dbReference type="AlphaFoldDB" id="A0A7Z0EQ57"/>
<dbReference type="GO" id="GO:0019239">
    <property type="term" value="F:deaminase activity"/>
    <property type="evidence" value="ECO:0007669"/>
    <property type="project" value="TreeGrafter"/>
</dbReference>
<dbReference type="Pfam" id="PF01042">
    <property type="entry name" value="Ribonuc_L-PSP"/>
    <property type="match status" value="1"/>
</dbReference>
<evidence type="ECO:0000313" key="3">
    <source>
        <dbReference type="Proteomes" id="UP000572051"/>
    </source>
</evidence>
<comment type="caution">
    <text evidence="2">The sequence shown here is derived from an EMBL/GenBank/DDBJ whole genome shotgun (WGS) entry which is preliminary data.</text>
</comment>
<dbReference type="EMBL" id="JACCFS010000001">
    <property type="protein sequence ID" value="NYJ35368.1"/>
    <property type="molecule type" value="Genomic_DNA"/>
</dbReference>
<organism evidence="2 3">
    <name type="scientific">Nocardiopsis aegyptia</name>
    <dbReference type="NCBI Taxonomy" id="220378"/>
    <lineage>
        <taxon>Bacteria</taxon>
        <taxon>Bacillati</taxon>
        <taxon>Actinomycetota</taxon>
        <taxon>Actinomycetes</taxon>
        <taxon>Streptosporangiales</taxon>
        <taxon>Nocardiopsidaceae</taxon>
        <taxon>Nocardiopsis</taxon>
    </lineage>
</organism>
<accession>A0A7Z0EQ57</accession>
<sequence length="128" mass="13799">MAKKKQVITTPDAAPPGGPYSHAVIAGDFVYLAGATPHRTDRSLVDGPFEEQARATFDNLVTVAKAAGSSLADAVQARVYLRDLDDFQAMNGIFQEYFGDEPPVRTTIQADLPGFLIEVDAVLYKPAE</sequence>
<dbReference type="SUPFAM" id="SSF55298">
    <property type="entry name" value="YjgF-like"/>
    <property type="match status" value="1"/>
</dbReference>
<dbReference type="Proteomes" id="UP000572051">
    <property type="component" value="Unassembled WGS sequence"/>
</dbReference>
<protein>
    <submittedName>
        <fullName evidence="2">Reactive intermediate/imine deaminase</fullName>
    </submittedName>
</protein>